<dbReference type="PRINTS" id="PR00081">
    <property type="entry name" value="GDHRDH"/>
</dbReference>
<dbReference type="InterPro" id="IPR036291">
    <property type="entry name" value="NAD(P)-bd_dom_sf"/>
</dbReference>
<comment type="caution">
    <text evidence="3">The sequence shown here is derived from an EMBL/GenBank/DDBJ whole genome shotgun (WGS) entry which is preliminary data.</text>
</comment>
<dbReference type="CDD" id="cd05233">
    <property type="entry name" value="SDR_c"/>
    <property type="match status" value="1"/>
</dbReference>
<evidence type="ECO:0000256" key="1">
    <source>
        <dbReference type="ARBA" id="ARBA00006484"/>
    </source>
</evidence>
<evidence type="ECO:0000313" key="4">
    <source>
        <dbReference type="Proteomes" id="UP000245216"/>
    </source>
</evidence>
<accession>A0A2U2BMM0</accession>
<dbReference type="AlphaFoldDB" id="A0A2U2BMM0"/>
<protein>
    <submittedName>
        <fullName evidence="3">SDR family NAD(P)-dependent oxidoreductase</fullName>
    </submittedName>
</protein>
<proteinExistence type="inferred from homology"/>
<gene>
    <name evidence="3" type="ORF">DF183_00510</name>
</gene>
<dbReference type="PANTHER" id="PTHR24321:SF8">
    <property type="entry name" value="ESTRADIOL 17-BETA-DEHYDROGENASE 8-RELATED"/>
    <property type="match status" value="1"/>
</dbReference>
<dbReference type="NCBIfam" id="NF005559">
    <property type="entry name" value="PRK07231.1"/>
    <property type="match status" value="1"/>
</dbReference>
<sequence length="250" mass="25348">MKYSFSGHSVLVTGAASGIGAATARLLAANGLSVVVSDVQADAVQAVVKEIEQAGGKAVANVADVTQPDQLKAAVDCAIEHFGALHFAVNNAGVGGDSGPAGEMDLDGWRRLIDINLNGVAYGLRYQIPAILAAGGGAIVNMSSIMGLVANPTLPGYNAAKHGVIGLSRSAALEYSAKGIRINTIHPGYVDTPILSGFDDAARAALVAQHPIGRLGHADEIAHAIAFLLSEGASFMTGACMVADGGYTSR</sequence>
<dbReference type="EMBL" id="QEXO01000001">
    <property type="protein sequence ID" value="PWE15258.1"/>
    <property type="molecule type" value="Genomic_DNA"/>
</dbReference>
<dbReference type="PANTHER" id="PTHR24321">
    <property type="entry name" value="DEHYDROGENASES, SHORT CHAIN"/>
    <property type="match status" value="1"/>
</dbReference>
<evidence type="ECO:0000256" key="2">
    <source>
        <dbReference type="ARBA" id="ARBA00023002"/>
    </source>
</evidence>
<dbReference type="Gene3D" id="3.40.50.720">
    <property type="entry name" value="NAD(P)-binding Rossmann-like Domain"/>
    <property type="match status" value="1"/>
</dbReference>
<reference evidence="3 4" key="2">
    <citation type="submission" date="2018-05" db="EMBL/GenBank/DDBJ databases">
        <authorList>
            <person name="Lanie J.A."/>
            <person name="Ng W.-L."/>
            <person name="Kazmierczak K.M."/>
            <person name="Andrzejewski T.M."/>
            <person name="Davidsen T.M."/>
            <person name="Wayne K.J."/>
            <person name="Tettelin H."/>
            <person name="Glass J.I."/>
            <person name="Rusch D."/>
            <person name="Podicherti R."/>
            <person name="Tsui H.-C.T."/>
            <person name="Winkler M.E."/>
        </authorList>
    </citation>
    <scope>NUCLEOTIDE SEQUENCE [LARGE SCALE GENOMIC DNA]</scope>
    <source>
        <strain evidence="3 4">YBY</strain>
    </source>
</reference>
<dbReference type="Pfam" id="PF13561">
    <property type="entry name" value="adh_short_C2"/>
    <property type="match status" value="1"/>
</dbReference>
<dbReference type="STRING" id="511.UZ73_04345"/>
<dbReference type="FunFam" id="3.40.50.720:FF:000084">
    <property type="entry name" value="Short-chain dehydrogenase reductase"/>
    <property type="match status" value="1"/>
</dbReference>
<reference evidence="3 4" key="1">
    <citation type="submission" date="2018-05" db="EMBL/GenBank/DDBJ databases">
        <title>Genome Sequence of an Efficient Indole-Degrading Bacterium, Alcaligenes sp.YBY.</title>
        <authorList>
            <person name="Yang B."/>
        </authorList>
    </citation>
    <scope>NUCLEOTIDE SEQUENCE [LARGE SCALE GENOMIC DNA]</scope>
    <source>
        <strain evidence="3 4">YBY</strain>
    </source>
</reference>
<dbReference type="Proteomes" id="UP000245216">
    <property type="component" value="Unassembled WGS sequence"/>
</dbReference>
<dbReference type="PRINTS" id="PR00080">
    <property type="entry name" value="SDRFAMILY"/>
</dbReference>
<keyword evidence="2" id="KW-0560">Oxidoreductase</keyword>
<dbReference type="OrthoDB" id="7064009at2"/>
<dbReference type="RefSeq" id="WP_042487196.1">
    <property type="nucleotide sequence ID" value="NZ_CP023667.1"/>
</dbReference>
<dbReference type="GO" id="GO:0016491">
    <property type="term" value="F:oxidoreductase activity"/>
    <property type="evidence" value="ECO:0007669"/>
    <property type="project" value="UniProtKB-KW"/>
</dbReference>
<organism evidence="3 4">
    <name type="scientific">Alcaligenes faecalis</name>
    <dbReference type="NCBI Taxonomy" id="511"/>
    <lineage>
        <taxon>Bacteria</taxon>
        <taxon>Pseudomonadati</taxon>
        <taxon>Pseudomonadota</taxon>
        <taxon>Betaproteobacteria</taxon>
        <taxon>Burkholderiales</taxon>
        <taxon>Alcaligenaceae</taxon>
        <taxon>Alcaligenes</taxon>
    </lineage>
</organism>
<dbReference type="InterPro" id="IPR020904">
    <property type="entry name" value="Sc_DH/Rdtase_CS"/>
</dbReference>
<dbReference type="PROSITE" id="PS00061">
    <property type="entry name" value="ADH_SHORT"/>
    <property type="match status" value="1"/>
</dbReference>
<evidence type="ECO:0000313" key="3">
    <source>
        <dbReference type="EMBL" id="PWE15258.1"/>
    </source>
</evidence>
<name>A0A2U2BMM0_ALCFA</name>
<dbReference type="InterPro" id="IPR002347">
    <property type="entry name" value="SDR_fam"/>
</dbReference>
<comment type="similarity">
    <text evidence="1">Belongs to the short-chain dehydrogenases/reductases (SDR) family.</text>
</comment>
<dbReference type="SUPFAM" id="SSF51735">
    <property type="entry name" value="NAD(P)-binding Rossmann-fold domains"/>
    <property type="match status" value="1"/>
</dbReference>